<dbReference type="Proteomes" id="UP000245880">
    <property type="component" value="Unassembled WGS sequence"/>
</dbReference>
<reference evidence="1 2" key="1">
    <citation type="submission" date="2018-03" db="EMBL/GenBank/DDBJ databases">
        <title>Genomic Encyclopedia of Archaeal and Bacterial Type Strains, Phase II (KMG-II): from individual species to whole genera.</title>
        <authorList>
            <person name="Goeker M."/>
        </authorList>
    </citation>
    <scope>NUCLEOTIDE SEQUENCE [LARGE SCALE GENOMIC DNA]</scope>
    <source>
        <strain evidence="1 2">DSM 100346</strain>
    </source>
</reference>
<name>A0A316AJT7_9BACT</name>
<gene>
    <name evidence="1" type="ORF">CLV98_10551</name>
</gene>
<dbReference type="AlphaFoldDB" id="A0A316AJT7"/>
<evidence type="ECO:0008006" key="3">
    <source>
        <dbReference type="Google" id="ProtNLM"/>
    </source>
</evidence>
<dbReference type="EMBL" id="QGDT01000005">
    <property type="protein sequence ID" value="PWJ57871.1"/>
    <property type="molecule type" value="Genomic_DNA"/>
</dbReference>
<keyword evidence="2" id="KW-1185">Reference proteome</keyword>
<evidence type="ECO:0000313" key="1">
    <source>
        <dbReference type="EMBL" id="PWJ57871.1"/>
    </source>
</evidence>
<sequence>MKNQKNTSLYAFTLVIWLTMIGCDKGPYLTPITQEGKNTFSCKVNGKVWVPKGRGDIFVIIKPIYAGFPRNHVTDSLGVSIDTYAANGEEIHIFLRTLEIGKHKLFKDTYPQYISFNPENYGLYRGAENVEYITSSSQTGYVFLTHADTLSGIIAGTFEFTVADSNGNKISISDGRFDVNRKTL</sequence>
<comment type="caution">
    <text evidence="1">The sequence shown here is derived from an EMBL/GenBank/DDBJ whole genome shotgun (WGS) entry which is preliminary data.</text>
</comment>
<proteinExistence type="predicted"/>
<organism evidence="1 2">
    <name type="scientific">Dyadobacter jejuensis</name>
    <dbReference type="NCBI Taxonomy" id="1082580"/>
    <lineage>
        <taxon>Bacteria</taxon>
        <taxon>Pseudomonadati</taxon>
        <taxon>Bacteroidota</taxon>
        <taxon>Cytophagia</taxon>
        <taxon>Cytophagales</taxon>
        <taxon>Spirosomataceae</taxon>
        <taxon>Dyadobacter</taxon>
    </lineage>
</organism>
<protein>
    <recommendedName>
        <fullName evidence="3">Lipoprotein</fullName>
    </recommendedName>
</protein>
<dbReference type="PROSITE" id="PS51257">
    <property type="entry name" value="PROKAR_LIPOPROTEIN"/>
    <property type="match status" value="1"/>
</dbReference>
<evidence type="ECO:0000313" key="2">
    <source>
        <dbReference type="Proteomes" id="UP000245880"/>
    </source>
</evidence>
<accession>A0A316AJT7</accession>